<dbReference type="Gene3D" id="3.30.420.150">
    <property type="entry name" value="Exopolyphosphatase. Domain 2"/>
    <property type="match status" value="1"/>
</dbReference>
<keyword evidence="5" id="KW-1185">Reference proteome</keyword>
<dbReference type="InterPro" id="IPR048951">
    <property type="entry name" value="Ppx_C"/>
</dbReference>
<evidence type="ECO:0000259" key="2">
    <source>
        <dbReference type="Pfam" id="PF02541"/>
    </source>
</evidence>
<dbReference type="SUPFAM" id="SSF53067">
    <property type="entry name" value="Actin-like ATPase domain"/>
    <property type="match status" value="2"/>
</dbReference>
<dbReference type="Pfam" id="PF21697">
    <property type="entry name" value="Ppx_C"/>
    <property type="match status" value="1"/>
</dbReference>
<gene>
    <name evidence="4" type="ORF">G5B40_04190</name>
</gene>
<dbReference type="AlphaFoldDB" id="A0A7L5BU41"/>
<dbReference type="GO" id="GO:0016462">
    <property type="term" value="F:pyrophosphatase activity"/>
    <property type="evidence" value="ECO:0007669"/>
    <property type="project" value="TreeGrafter"/>
</dbReference>
<sequence>MTAPDQAAAPIASETPPHPAATPAMGLVGVIDIGSNSIRLVVFEDGVRSPDYFFNEKVICGLGRGLSETGRLNADGRAAARAALRRYVSLSRRIGVSELIVFATAALREAEDGPEYRDALSRELDISIRVVTGPEEAKLAAEGVLFGWPAAEGVVADLGGASLELAEVAVGAVGATVSVPAGHLLFGEGDGPLSQRAMRALSAAAAPFAPKASRLILVGGAWRALAKAGMSRAGYPFHVLQGFEMTPKEAHGLCDWALSEPPAAIKKAAEVSNSRIPSMVGGARALKRLMAELTPGSVDISAFGVREGMIYERMAASMRAEEPLIAAATAMEARHARCPGFGAELFTWMRPLLNGFNADRMRLAEAVCLLHDVNWRAHPDFRVTACFGTVSRGNLAGVGHRGRLFLGAALMHRYKGDLQAAEAASVALMDADARREAEIVGRAARLGAMVSGSAIGTLGDCPLRVGDGRLTLSFAPAVADLAGERVKRRLGALAGALRLEPVFIA</sequence>
<dbReference type="PANTHER" id="PTHR30005">
    <property type="entry name" value="EXOPOLYPHOSPHATASE"/>
    <property type="match status" value="1"/>
</dbReference>
<evidence type="ECO:0000313" key="5">
    <source>
        <dbReference type="Proteomes" id="UP000503336"/>
    </source>
</evidence>
<evidence type="ECO:0000259" key="3">
    <source>
        <dbReference type="Pfam" id="PF21697"/>
    </source>
</evidence>
<dbReference type="SUPFAM" id="SSF109604">
    <property type="entry name" value="HD-domain/PDEase-like"/>
    <property type="match status" value="1"/>
</dbReference>
<dbReference type="Proteomes" id="UP000503336">
    <property type="component" value="Chromosome"/>
</dbReference>
<dbReference type="KEGG" id="hdh:G5B40_04190"/>
<feature type="domain" description="Exopolyphosphatase C-terminal" evidence="3">
    <location>
        <begin position="324"/>
        <end position="494"/>
    </location>
</feature>
<dbReference type="InterPro" id="IPR043129">
    <property type="entry name" value="ATPase_NBD"/>
</dbReference>
<dbReference type="Pfam" id="PF02541">
    <property type="entry name" value="Ppx-GppA"/>
    <property type="match status" value="1"/>
</dbReference>
<dbReference type="EMBL" id="CP049056">
    <property type="protein sequence ID" value="QIE54711.1"/>
    <property type="molecule type" value="Genomic_DNA"/>
</dbReference>
<feature type="domain" description="Ppx/GppA phosphatase N-terminal" evidence="2">
    <location>
        <begin position="48"/>
        <end position="314"/>
    </location>
</feature>
<name>A0A7L5BU41_9RHOB</name>
<organism evidence="4 5">
    <name type="scientific">Pikeienuella piscinae</name>
    <dbReference type="NCBI Taxonomy" id="2748098"/>
    <lineage>
        <taxon>Bacteria</taxon>
        <taxon>Pseudomonadati</taxon>
        <taxon>Pseudomonadota</taxon>
        <taxon>Alphaproteobacteria</taxon>
        <taxon>Rhodobacterales</taxon>
        <taxon>Paracoccaceae</taxon>
        <taxon>Pikeienuella</taxon>
    </lineage>
</organism>
<feature type="region of interest" description="Disordered" evidence="1">
    <location>
        <begin position="1"/>
        <end position="20"/>
    </location>
</feature>
<proteinExistence type="predicted"/>
<evidence type="ECO:0000256" key="1">
    <source>
        <dbReference type="SAM" id="MobiDB-lite"/>
    </source>
</evidence>
<reference evidence="4 5" key="1">
    <citation type="submission" date="2020-02" db="EMBL/GenBank/DDBJ databases">
        <title>complete genome sequence of Rhodobacteraceae bacterium.</title>
        <authorList>
            <person name="Park J."/>
            <person name="Kim Y.-S."/>
            <person name="Kim K.-H."/>
        </authorList>
    </citation>
    <scope>NUCLEOTIDE SEQUENCE [LARGE SCALE GENOMIC DNA]</scope>
    <source>
        <strain evidence="4 5">RR4-56</strain>
    </source>
</reference>
<dbReference type="Gene3D" id="3.30.420.40">
    <property type="match status" value="1"/>
</dbReference>
<dbReference type="RefSeq" id="WP_165095410.1">
    <property type="nucleotide sequence ID" value="NZ_CP049056.1"/>
</dbReference>
<dbReference type="CDD" id="cd24052">
    <property type="entry name" value="ASKHA_NBD_HpPPX-GppA-like"/>
    <property type="match status" value="1"/>
</dbReference>
<dbReference type="InterPro" id="IPR003695">
    <property type="entry name" value="Ppx_GppA_N"/>
</dbReference>
<accession>A0A7L5BU41</accession>
<dbReference type="InterPro" id="IPR050273">
    <property type="entry name" value="GppA/Ppx_hydrolase"/>
</dbReference>
<dbReference type="PANTHER" id="PTHR30005:SF0">
    <property type="entry name" value="RETROGRADE REGULATION PROTEIN 2"/>
    <property type="match status" value="1"/>
</dbReference>
<protein>
    <submittedName>
        <fullName evidence="4">Exopolyphosphatase</fullName>
    </submittedName>
</protein>
<evidence type="ECO:0000313" key="4">
    <source>
        <dbReference type="EMBL" id="QIE54711.1"/>
    </source>
</evidence>
<dbReference type="Gene3D" id="1.10.3210.10">
    <property type="entry name" value="Hypothetical protein af1432"/>
    <property type="match status" value="1"/>
</dbReference>